<dbReference type="OrthoDB" id="6348184at2759"/>
<dbReference type="PANTHER" id="PTHR16024">
    <property type="entry name" value="XK-RELATED PROTEIN"/>
    <property type="match status" value="1"/>
</dbReference>
<evidence type="ECO:0000256" key="5">
    <source>
        <dbReference type="ARBA" id="ARBA00022989"/>
    </source>
</evidence>
<feature type="region of interest" description="Disordered" evidence="8">
    <location>
        <begin position="428"/>
        <end position="448"/>
    </location>
</feature>
<proteinExistence type="inferred from homology"/>
<evidence type="ECO:0000256" key="1">
    <source>
        <dbReference type="ARBA" id="ARBA00004651"/>
    </source>
</evidence>
<feature type="transmembrane region" description="Helical" evidence="7">
    <location>
        <begin position="178"/>
        <end position="198"/>
    </location>
</feature>
<evidence type="ECO:0000256" key="8">
    <source>
        <dbReference type="SAM" id="MobiDB-lite"/>
    </source>
</evidence>
<dbReference type="Pfam" id="PF09815">
    <property type="entry name" value="XK-related"/>
    <property type="match status" value="1"/>
</dbReference>
<keyword evidence="6 7" id="KW-0472">Membrane</keyword>
<keyword evidence="4 7" id="KW-0812">Transmembrane</keyword>
<dbReference type="InterPro" id="IPR018629">
    <property type="entry name" value="XK-rel"/>
</dbReference>
<dbReference type="PANTHER" id="PTHR16024:SF15">
    <property type="entry name" value="XK-RELATED PROTEIN 5"/>
    <property type="match status" value="1"/>
</dbReference>
<evidence type="ECO:0000256" key="3">
    <source>
        <dbReference type="ARBA" id="ARBA00022475"/>
    </source>
</evidence>
<comment type="caution">
    <text evidence="9">The sequence shown here is derived from an EMBL/GenBank/DDBJ whole genome shotgun (WGS) entry which is preliminary data.</text>
</comment>
<gene>
    <name evidence="9" type="ORF">GDO86_010591</name>
</gene>
<feature type="transmembrane region" description="Helical" evidence="7">
    <location>
        <begin position="145"/>
        <end position="166"/>
    </location>
</feature>
<sequence>METAGSSVGFAVVSLMLYLAERGAVLTVVLHYFLKDQYMWAGCTLAAFVPGCFIQALSFAWFRRDEHPGCFTLTLIHVLQLGILKRHVECLQVAKRGREEQQGEARAMLMQQGDLALLQVAEGLLLALPHLLLQTFIYLTLDYTSVYAVVSALLSLLMLSWSLVSYSRFLCLLKPGHLSMPWASLICLLLWRMGMIGTRAMTLAVFARVYHFWVFAVGGVHWLVMSFWLVSQQTDVLSKTSHWKMFNALVGAVYIFCYLNVKDGRSRYRATAFYVFMLLENVILLLLATDFLQRVLWSNIKLSVAVMSGLLIGCCALVIYYTLLHPKSTEISQSFRKMAHVVKGGREKTEDSLSPGSGRETIERDMCDHQKVRTRIKETMITNEWLVDWLGQTSQDHHWLLLKLAMKTGNASKITAAFSGDDFGVTFSPEGPAQPKDELQSPGHTCEQSSYVTLGNTRVEDDKGDRAAEEVKTKGMSSTKEDGFENGTMYFSANTEGILHATKEIETEPKKPEVGLGEDIHTPVKEIPVQEEAFPVICVSPILNLATNSNFQRSVIHDMGSLCNESGLSNDDSAMETVDLFEEKNHLLTVGLVPHPIRGRLIQEEKPCFTSTPKPQATVMELGKREETKTKRKLLEEKI</sequence>
<comment type="similarity">
    <text evidence="2 7">Belongs to the XK family.</text>
</comment>
<dbReference type="InterPro" id="IPR050895">
    <property type="entry name" value="XK-related_scramblase"/>
</dbReference>
<feature type="transmembrane region" description="Helical" evidence="7">
    <location>
        <begin position="304"/>
        <end position="323"/>
    </location>
</feature>
<comment type="subcellular location">
    <subcellularLocation>
        <location evidence="1">Cell membrane</location>
        <topology evidence="1">Multi-pass membrane protein</topology>
    </subcellularLocation>
    <subcellularLocation>
        <location evidence="7">Membrane</location>
        <topology evidence="7">Multi-pass membrane protein</topology>
    </subcellularLocation>
</comment>
<feature type="transmembrane region" description="Helical" evidence="7">
    <location>
        <begin position="115"/>
        <end position="139"/>
    </location>
</feature>
<feature type="transmembrane region" description="Helical" evidence="7">
    <location>
        <begin position="273"/>
        <end position="292"/>
    </location>
</feature>
<dbReference type="GO" id="GO:0005886">
    <property type="term" value="C:plasma membrane"/>
    <property type="evidence" value="ECO:0007669"/>
    <property type="project" value="UniProtKB-SubCell"/>
</dbReference>
<evidence type="ECO:0000313" key="9">
    <source>
        <dbReference type="EMBL" id="KAG8445858.1"/>
    </source>
</evidence>
<organism evidence="9 10">
    <name type="scientific">Hymenochirus boettgeri</name>
    <name type="common">Congo dwarf clawed frog</name>
    <dbReference type="NCBI Taxonomy" id="247094"/>
    <lineage>
        <taxon>Eukaryota</taxon>
        <taxon>Metazoa</taxon>
        <taxon>Chordata</taxon>
        <taxon>Craniata</taxon>
        <taxon>Vertebrata</taxon>
        <taxon>Euteleostomi</taxon>
        <taxon>Amphibia</taxon>
        <taxon>Batrachia</taxon>
        <taxon>Anura</taxon>
        <taxon>Pipoidea</taxon>
        <taxon>Pipidae</taxon>
        <taxon>Pipinae</taxon>
        <taxon>Hymenochirus</taxon>
    </lineage>
</organism>
<evidence type="ECO:0000313" key="10">
    <source>
        <dbReference type="Proteomes" id="UP000812440"/>
    </source>
</evidence>
<feature type="compositionally biased region" description="Basic and acidic residues" evidence="8">
    <location>
        <begin position="461"/>
        <end position="483"/>
    </location>
</feature>
<dbReference type="AlphaFoldDB" id="A0A8T2JQ05"/>
<evidence type="ECO:0000256" key="4">
    <source>
        <dbReference type="ARBA" id="ARBA00022692"/>
    </source>
</evidence>
<feature type="transmembrane region" description="Helical" evidence="7">
    <location>
        <begin position="210"/>
        <end position="230"/>
    </location>
</feature>
<evidence type="ECO:0000256" key="6">
    <source>
        <dbReference type="ARBA" id="ARBA00023136"/>
    </source>
</evidence>
<feature type="transmembrane region" description="Helical" evidence="7">
    <location>
        <begin position="242"/>
        <end position="261"/>
    </location>
</feature>
<feature type="transmembrane region" description="Helical" evidence="7">
    <location>
        <begin position="7"/>
        <end position="33"/>
    </location>
</feature>
<dbReference type="Proteomes" id="UP000812440">
    <property type="component" value="Chromosome 5"/>
</dbReference>
<feature type="region of interest" description="Disordered" evidence="8">
    <location>
        <begin position="461"/>
        <end position="486"/>
    </location>
</feature>
<keyword evidence="5 7" id="KW-1133">Transmembrane helix</keyword>
<name>A0A8T2JQ05_9PIPI</name>
<feature type="transmembrane region" description="Helical" evidence="7">
    <location>
        <begin position="39"/>
        <end position="62"/>
    </location>
</feature>
<protein>
    <recommendedName>
        <fullName evidence="7">XK-related protein</fullName>
    </recommendedName>
</protein>
<dbReference type="EMBL" id="JAACNH010000004">
    <property type="protein sequence ID" value="KAG8445858.1"/>
    <property type="molecule type" value="Genomic_DNA"/>
</dbReference>
<evidence type="ECO:0000256" key="2">
    <source>
        <dbReference type="ARBA" id="ARBA00008789"/>
    </source>
</evidence>
<accession>A0A8T2JQ05</accession>
<evidence type="ECO:0000256" key="7">
    <source>
        <dbReference type="RuleBase" id="RU910716"/>
    </source>
</evidence>
<keyword evidence="10" id="KW-1185">Reference proteome</keyword>
<keyword evidence="3" id="KW-1003">Cell membrane</keyword>
<reference evidence="9" key="1">
    <citation type="thesis" date="2020" institute="ProQuest LLC" country="789 East Eisenhower Parkway, Ann Arbor, MI, USA">
        <title>Comparative Genomics and Chromosome Evolution.</title>
        <authorList>
            <person name="Mudd A.B."/>
        </authorList>
    </citation>
    <scope>NUCLEOTIDE SEQUENCE</scope>
    <source>
        <strain evidence="9">Female2</strain>
        <tissue evidence="9">Blood</tissue>
    </source>
</reference>